<accession>A0A2V4E040</accession>
<dbReference type="EMBL" id="QGLO01000004">
    <property type="protein sequence ID" value="PXY91412.1"/>
    <property type="molecule type" value="Genomic_DNA"/>
</dbReference>
<protein>
    <submittedName>
        <fullName evidence="1">Terminase</fullName>
    </submittedName>
</protein>
<dbReference type="Proteomes" id="UP000247673">
    <property type="component" value="Unassembled WGS sequence"/>
</dbReference>
<dbReference type="Gene3D" id="3.30.420.280">
    <property type="match status" value="1"/>
</dbReference>
<sequence>MAESKQYFDELKKNLKDRFWRLNHLYYITDKTGKKIKFKMTPEQLEYFNGMHTRNIILKARQLGFTTEVCIIQLDAALFQSDKCALIAHNLEDAKRLFREKVKFAYDNLPEIIKQANPAKNDAARELVFNNGGSVYVNTSFRGGTLKYLHVSEFGKICAKFPDKAREIVTGAFEAVATNCFITIESTAEGKAGYFYDYCNTAEKAFILSKSLSALDWKFFFFSWWKNPLYAIKPVEKLPQRLVDYFDKLKSKHNINLTEEQKAWYHAKEKTLGDDMKREYPSIPSEAFEQSIEGAYYARQFRELYKEKRITVLPDNSHLPVYTYWDLGIGDSTAIWFVRKVGEEFHIIDYYENSGEGLRHYMKVLKDKSQKLGYEYAEHWAPHDIDNRELSGDGKSRKQIAKEGYEIDGEKYSIKFNVAPRLGVDDGIESVREILPLCAFDSSKCEQGIANLEAYRKAWDDKNGCWRDKPLHDHTSHGADAFRYFAVANRNRRRPAYTIKMDTTF</sequence>
<evidence type="ECO:0000313" key="1">
    <source>
        <dbReference type="EMBL" id="PXY91412.1"/>
    </source>
</evidence>
<dbReference type="InterPro" id="IPR027417">
    <property type="entry name" value="P-loop_NTPase"/>
</dbReference>
<keyword evidence="2" id="KW-1185">Reference proteome</keyword>
<gene>
    <name evidence="1" type="ORF">DKK78_03505</name>
</gene>
<dbReference type="OrthoDB" id="479677at2"/>
<organism evidence="1 2">
    <name type="scientific">Gilliamella apis</name>
    <dbReference type="NCBI Taxonomy" id="1970738"/>
    <lineage>
        <taxon>Bacteria</taxon>
        <taxon>Pseudomonadati</taxon>
        <taxon>Pseudomonadota</taxon>
        <taxon>Gammaproteobacteria</taxon>
        <taxon>Orbales</taxon>
        <taxon>Orbaceae</taxon>
        <taxon>Gilliamella</taxon>
    </lineage>
</organism>
<reference evidence="1 2" key="1">
    <citation type="submission" date="2018-05" db="EMBL/GenBank/DDBJ databases">
        <title>Reference genomes for bee gut microbiota database.</title>
        <authorList>
            <person name="Ellegaard K.M."/>
        </authorList>
    </citation>
    <scope>NUCLEOTIDE SEQUENCE [LARGE SCALE GENOMIC DNA]</scope>
    <source>
        <strain evidence="1 2">ESL0172</strain>
    </source>
</reference>
<evidence type="ECO:0000313" key="2">
    <source>
        <dbReference type="Proteomes" id="UP000247673"/>
    </source>
</evidence>
<proteinExistence type="predicted"/>
<dbReference type="RefSeq" id="WP_110447383.1">
    <property type="nucleotide sequence ID" value="NZ_CP132381.1"/>
</dbReference>
<comment type="caution">
    <text evidence="1">The sequence shown here is derived from an EMBL/GenBank/DDBJ whole genome shotgun (WGS) entry which is preliminary data.</text>
</comment>
<name>A0A2V4E040_9GAMM</name>
<dbReference type="Gene3D" id="3.40.50.300">
    <property type="entry name" value="P-loop containing nucleotide triphosphate hydrolases"/>
    <property type="match status" value="1"/>
</dbReference>
<dbReference type="AlphaFoldDB" id="A0A2V4E040"/>